<organism evidence="2 3">
    <name type="scientific">Pleurodeles waltl</name>
    <name type="common">Iberian ribbed newt</name>
    <dbReference type="NCBI Taxonomy" id="8319"/>
    <lineage>
        <taxon>Eukaryota</taxon>
        <taxon>Metazoa</taxon>
        <taxon>Chordata</taxon>
        <taxon>Craniata</taxon>
        <taxon>Vertebrata</taxon>
        <taxon>Euteleostomi</taxon>
        <taxon>Amphibia</taxon>
        <taxon>Batrachia</taxon>
        <taxon>Caudata</taxon>
        <taxon>Salamandroidea</taxon>
        <taxon>Salamandridae</taxon>
        <taxon>Pleurodelinae</taxon>
        <taxon>Pleurodeles</taxon>
    </lineage>
</organism>
<proteinExistence type="predicted"/>
<evidence type="ECO:0000313" key="3">
    <source>
        <dbReference type="Proteomes" id="UP001066276"/>
    </source>
</evidence>
<comment type="caution">
    <text evidence="2">The sequence shown here is derived from an EMBL/GenBank/DDBJ whole genome shotgun (WGS) entry which is preliminary data.</text>
</comment>
<gene>
    <name evidence="2" type="ORF">NDU88_003300</name>
</gene>
<dbReference type="Proteomes" id="UP001066276">
    <property type="component" value="Chromosome 5"/>
</dbReference>
<reference evidence="2" key="1">
    <citation type="journal article" date="2022" name="bioRxiv">
        <title>Sequencing and chromosome-scale assembly of the giantPleurodeles waltlgenome.</title>
        <authorList>
            <person name="Brown T."/>
            <person name="Elewa A."/>
            <person name="Iarovenko S."/>
            <person name="Subramanian E."/>
            <person name="Araus A.J."/>
            <person name="Petzold A."/>
            <person name="Susuki M."/>
            <person name="Suzuki K.-i.T."/>
            <person name="Hayashi T."/>
            <person name="Toyoda A."/>
            <person name="Oliveira C."/>
            <person name="Osipova E."/>
            <person name="Leigh N.D."/>
            <person name="Simon A."/>
            <person name="Yun M.H."/>
        </authorList>
    </citation>
    <scope>NUCLEOTIDE SEQUENCE</scope>
    <source>
        <strain evidence="2">20211129_DDA</strain>
        <tissue evidence="2">Liver</tissue>
    </source>
</reference>
<protein>
    <submittedName>
        <fullName evidence="2">Uncharacterized protein</fullName>
    </submittedName>
</protein>
<keyword evidence="3" id="KW-1185">Reference proteome</keyword>
<dbReference type="EMBL" id="JANPWB010000009">
    <property type="protein sequence ID" value="KAJ1150509.1"/>
    <property type="molecule type" value="Genomic_DNA"/>
</dbReference>
<feature type="region of interest" description="Disordered" evidence="1">
    <location>
        <begin position="33"/>
        <end position="69"/>
    </location>
</feature>
<dbReference type="AlphaFoldDB" id="A0AAV7RCI1"/>
<evidence type="ECO:0000256" key="1">
    <source>
        <dbReference type="SAM" id="MobiDB-lite"/>
    </source>
</evidence>
<sequence length="147" mass="15947">MLPTECRRLGLVSRFTRQYVVRFSLTTRPEDAASGAQCAHGNTVRPESRGTPPPSCDVRNDTASGRSVGPLLSKDGAMYMSRTAPCCPCQAVRKLSLITRLGESCANAQSCATSQINKHHRVLTLDVVLLYATPRAALTRDSRTALQ</sequence>
<evidence type="ECO:0000313" key="2">
    <source>
        <dbReference type="EMBL" id="KAJ1150509.1"/>
    </source>
</evidence>
<accession>A0AAV7RCI1</accession>
<name>A0AAV7RCI1_PLEWA</name>